<comment type="caution">
    <text evidence="1">The sequence shown here is derived from an EMBL/GenBank/DDBJ whole genome shotgun (WGS) entry which is preliminary data.</text>
</comment>
<keyword evidence="2" id="KW-1185">Reference proteome</keyword>
<evidence type="ECO:0000313" key="2">
    <source>
        <dbReference type="Proteomes" id="UP000823674"/>
    </source>
</evidence>
<name>A0ABQ7MRP3_BRACM</name>
<accession>A0ABQ7MRP3</accession>
<dbReference type="Proteomes" id="UP000823674">
    <property type="component" value="Chromosome A04"/>
</dbReference>
<protein>
    <submittedName>
        <fullName evidence="1">Uncharacterized protein</fullName>
    </submittedName>
</protein>
<dbReference type="EMBL" id="JADBGQ010000004">
    <property type="protein sequence ID" value="KAG5400526.1"/>
    <property type="molecule type" value="Genomic_DNA"/>
</dbReference>
<sequence length="143" mass="15078">MACLKSIRQLPWLVTVKVSGYLPRLMIPSPRVLRTTCRGGVLAWRSSSCSPFVQPADGESPTLSVSLFSPCIPPVVASVPTLDVSAASFRSRGRYGFVCSASSSCGAPEPLPAASVEAILSHLQVSVRPIYPLLAILSIPPGD</sequence>
<reference evidence="1 2" key="1">
    <citation type="submission" date="2021-03" db="EMBL/GenBank/DDBJ databases">
        <authorList>
            <person name="King G.J."/>
            <person name="Bancroft I."/>
            <person name="Baten A."/>
            <person name="Bloomfield J."/>
            <person name="Borpatragohain P."/>
            <person name="He Z."/>
            <person name="Irish N."/>
            <person name="Irwin J."/>
            <person name="Liu K."/>
            <person name="Mauleon R.P."/>
            <person name="Moore J."/>
            <person name="Morris R."/>
            <person name="Ostergaard L."/>
            <person name="Wang B."/>
            <person name="Wells R."/>
        </authorList>
    </citation>
    <scope>NUCLEOTIDE SEQUENCE [LARGE SCALE GENOMIC DNA]</scope>
    <source>
        <strain evidence="1">R-o-18</strain>
        <tissue evidence="1">Leaf</tissue>
    </source>
</reference>
<proteinExistence type="predicted"/>
<organism evidence="1 2">
    <name type="scientific">Brassica rapa subsp. trilocularis</name>
    <dbReference type="NCBI Taxonomy" id="1813537"/>
    <lineage>
        <taxon>Eukaryota</taxon>
        <taxon>Viridiplantae</taxon>
        <taxon>Streptophyta</taxon>
        <taxon>Embryophyta</taxon>
        <taxon>Tracheophyta</taxon>
        <taxon>Spermatophyta</taxon>
        <taxon>Magnoliopsida</taxon>
        <taxon>eudicotyledons</taxon>
        <taxon>Gunneridae</taxon>
        <taxon>Pentapetalae</taxon>
        <taxon>rosids</taxon>
        <taxon>malvids</taxon>
        <taxon>Brassicales</taxon>
        <taxon>Brassicaceae</taxon>
        <taxon>Brassiceae</taxon>
        <taxon>Brassica</taxon>
    </lineage>
</organism>
<evidence type="ECO:0000313" key="1">
    <source>
        <dbReference type="EMBL" id="KAG5400526.1"/>
    </source>
</evidence>
<gene>
    <name evidence="1" type="primary">A04g503590.1_BraROA</name>
    <name evidence="1" type="ORF">IGI04_015133</name>
</gene>